<dbReference type="EMBL" id="JXTB01000160">
    <property type="protein sequence ID" value="PON57345.1"/>
    <property type="molecule type" value="Genomic_DNA"/>
</dbReference>
<reference evidence="2" key="1">
    <citation type="submission" date="2016-06" db="EMBL/GenBank/DDBJ databases">
        <title>Parallel loss of symbiosis genes in relatives of nitrogen-fixing non-legume Parasponia.</title>
        <authorList>
            <person name="Van Velzen R."/>
            <person name="Holmer R."/>
            <person name="Bu F."/>
            <person name="Rutten L."/>
            <person name="Van Zeijl A."/>
            <person name="Liu W."/>
            <person name="Santuari L."/>
            <person name="Cao Q."/>
            <person name="Sharma T."/>
            <person name="Shen D."/>
            <person name="Roswanjaya Y."/>
            <person name="Wardhani T."/>
            <person name="Kalhor M.S."/>
            <person name="Jansen J."/>
            <person name="Van den Hoogen J."/>
            <person name="Gungor B."/>
            <person name="Hartog M."/>
            <person name="Hontelez J."/>
            <person name="Verver J."/>
            <person name="Yang W.-C."/>
            <person name="Schijlen E."/>
            <person name="Repin R."/>
            <person name="Schilthuizen M."/>
            <person name="Schranz E."/>
            <person name="Heidstra R."/>
            <person name="Miyata K."/>
            <person name="Fedorova E."/>
            <person name="Kohlen W."/>
            <person name="Bisseling T."/>
            <person name="Smit S."/>
            <person name="Geurts R."/>
        </authorList>
    </citation>
    <scope>NUCLEOTIDE SEQUENCE [LARGE SCALE GENOMIC DNA]</scope>
    <source>
        <strain evidence="2">cv. WU1-14</strain>
    </source>
</reference>
<accession>A0A2P5C8M1</accession>
<keyword evidence="2" id="KW-1185">Reference proteome</keyword>
<sequence length="71" mass="7963">MSTVLASWVYSVVLRAPPSVKICKLTRGFVTSDYLPIWQVQAIRLPLQVVSSAILVIKRSKRSSGLQFVSW</sequence>
<protein>
    <submittedName>
        <fullName evidence="1">Uncharacterized protein</fullName>
    </submittedName>
</protein>
<dbReference type="Proteomes" id="UP000237105">
    <property type="component" value="Unassembled WGS sequence"/>
</dbReference>
<comment type="caution">
    <text evidence="1">The sequence shown here is derived from an EMBL/GenBank/DDBJ whole genome shotgun (WGS) entry which is preliminary data.</text>
</comment>
<gene>
    <name evidence="1" type="ORF">PanWU01x14_174620</name>
</gene>
<evidence type="ECO:0000313" key="2">
    <source>
        <dbReference type="Proteomes" id="UP000237105"/>
    </source>
</evidence>
<evidence type="ECO:0000313" key="1">
    <source>
        <dbReference type="EMBL" id="PON57345.1"/>
    </source>
</evidence>
<name>A0A2P5C8M1_PARAD</name>
<organism evidence="1 2">
    <name type="scientific">Parasponia andersonii</name>
    <name type="common">Sponia andersonii</name>
    <dbReference type="NCBI Taxonomy" id="3476"/>
    <lineage>
        <taxon>Eukaryota</taxon>
        <taxon>Viridiplantae</taxon>
        <taxon>Streptophyta</taxon>
        <taxon>Embryophyta</taxon>
        <taxon>Tracheophyta</taxon>
        <taxon>Spermatophyta</taxon>
        <taxon>Magnoliopsida</taxon>
        <taxon>eudicotyledons</taxon>
        <taxon>Gunneridae</taxon>
        <taxon>Pentapetalae</taxon>
        <taxon>rosids</taxon>
        <taxon>fabids</taxon>
        <taxon>Rosales</taxon>
        <taxon>Cannabaceae</taxon>
        <taxon>Parasponia</taxon>
    </lineage>
</organism>
<proteinExistence type="predicted"/>
<dbReference type="AlphaFoldDB" id="A0A2P5C8M1"/>